<organism evidence="2">
    <name type="scientific">Angiostrongylus cantonensis</name>
    <name type="common">Rat lungworm</name>
    <dbReference type="NCBI Taxonomy" id="6313"/>
    <lineage>
        <taxon>Eukaryota</taxon>
        <taxon>Metazoa</taxon>
        <taxon>Ecdysozoa</taxon>
        <taxon>Nematoda</taxon>
        <taxon>Chromadorea</taxon>
        <taxon>Rhabditida</taxon>
        <taxon>Rhabditina</taxon>
        <taxon>Rhabditomorpha</taxon>
        <taxon>Strongyloidea</taxon>
        <taxon>Metastrongylidae</taxon>
        <taxon>Angiostrongylus</taxon>
    </lineage>
</organism>
<gene>
    <name evidence="2" type="primary">ND2</name>
</gene>
<keyword evidence="1" id="KW-0812">Transmembrane</keyword>
<protein>
    <submittedName>
        <fullName evidence="2">NADH dehydrogenase subunit 2</fullName>
    </submittedName>
</protein>
<sequence>MYVFFFFMVLMMSMFVLLVDNIFFWWSVFLIMTLLIVFMNKKFLSYSSIFNYFVLQESLGLIFLLLYFGGFLPMLIMMIKIGVAPFHFWLFKVIDGMFGFNLVWFLTIHKLPFLLVFLQLFYLNMVYFLLIGLLVCLFQLFVLKSFKKLLLVSTVESFSWVVLGLVMSFFNVLYLFFYYLILMMFLIYKFDMNVGSSGFSWELVLVFMNMPFSVGFFVKIILLMEFLKSFGVYVIVIMFLMFLSVLSLSFWLVILSVKSLLFSKYSVVGMIYSFPLMMVVLL</sequence>
<keyword evidence="2" id="KW-0496">Mitochondrion</keyword>
<dbReference type="EMBL" id="KT947978">
    <property type="protein sequence ID" value="ANG44568.1"/>
    <property type="molecule type" value="Genomic_DNA"/>
</dbReference>
<dbReference type="AlphaFoldDB" id="A0A173CTU7"/>
<feature type="transmembrane region" description="Helical" evidence="1">
    <location>
        <begin position="158"/>
        <end position="187"/>
    </location>
</feature>
<accession>A0A173CTU7</accession>
<reference evidence="2" key="1">
    <citation type="submission" date="2015-10" db="EMBL/GenBank/DDBJ databases">
        <authorList>
            <person name="Gilbert D.G."/>
        </authorList>
    </citation>
    <scope>NUCLEOTIDE SEQUENCE</scope>
    <source>
        <strain evidence="2">AC3</strain>
    </source>
</reference>
<evidence type="ECO:0000313" key="2">
    <source>
        <dbReference type="EMBL" id="ANG44568.1"/>
    </source>
</evidence>
<feature type="transmembrane region" description="Helical" evidence="1">
    <location>
        <begin position="49"/>
        <end position="68"/>
    </location>
</feature>
<name>A0A173CTU7_ANGCA</name>
<feature type="transmembrane region" description="Helical" evidence="1">
    <location>
        <begin position="230"/>
        <end position="254"/>
    </location>
</feature>
<proteinExistence type="predicted"/>
<reference evidence="2" key="2">
    <citation type="journal article" date="2016" name="Acta Trop.">
        <title>Complete mitochondrial genome of Angiostrongylus malaysiensis lungworm and molecular phylogeny of Metastrongyloid nematodes.</title>
        <authorList>
            <person name="Yong H.S."/>
            <person name="Song S.L."/>
            <person name="Eamsobhana P."/>
            <person name="Lim P.E."/>
        </authorList>
    </citation>
    <scope>NUCLEOTIDE SEQUENCE</scope>
    <source>
        <strain evidence="2">AC3</strain>
    </source>
</reference>
<feature type="transmembrane region" description="Helical" evidence="1">
    <location>
        <begin position="199"/>
        <end position="218"/>
    </location>
</feature>
<feature type="transmembrane region" description="Helical" evidence="1">
    <location>
        <begin position="6"/>
        <end position="37"/>
    </location>
</feature>
<keyword evidence="1" id="KW-0472">Membrane</keyword>
<feature type="transmembrane region" description="Helical" evidence="1">
    <location>
        <begin position="260"/>
        <end position="281"/>
    </location>
</feature>
<feature type="transmembrane region" description="Helical" evidence="1">
    <location>
        <begin position="126"/>
        <end position="146"/>
    </location>
</feature>
<evidence type="ECO:0000256" key="1">
    <source>
        <dbReference type="SAM" id="Phobius"/>
    </source>
</evidence>
<keyword evidence="1" id="KW-1133">Transmembrane helix</keyword>
<geneLocation type="mitochondrion" evidence="2"/>